<comment type="similarity">
    <text evidence="3 4">Belongs to the peptidase T1A family.</text>
</comment>
<dbReference type="SMART" id="SM00948">
    <property type="entry name" value="Proteasome_A_N"/>
    <property type="match status" value="1"/>
</dbReference>
<comment type="subunit">
    <text evidence="4">The 20S proteasome core is composed of 28 subunits that are arranged in four stacked rings, resulting in a barrel-shaped structure. The two end rings are each formed by seven alpha subunits, and the two central rings are each formed by seven beta subunits.</text>
</comment>
<dbReference type="GO" id="GO:0005737">
    <property type="term" value="C:cytoplasm"/>
    <property type="evidence" value="ECO:0007669"/>
    <property type="project" value="UniProtKB-SubCell"/>
</dbReference>
<dbReference type="PROSITE" id="PS00388">
    <property type="entry name" value="PROTEASOME_ALPHA_1"/>
    <property type="match status" value="1"/>
</dbReference>
<name>A0A1I8B808_MELHA</name>
<dbReference type="Pfam" id="PF10584">
    <property type="entry name" value="Proteasome_A_N"/>
    <property type="match status" value="1"/>
</dbReference>
<evidence type="ECO:0000259" key="5">
    <source>
        <dbReference type="PROSITE" id="PS00388"/>
    </source>
</evidence>
<dbReference type="GO" id="GO:0006511">
    <property type="term" value="P:ubiquitin-dependent protein catabolic process"/>
    <property type="evidence" value="ECO:0007669"/>
    <property type="project" value="InterPro"/>
</dbReference>
<protein>
    <recommendedName>
        <fullName evidence="4">Proteasome subunit alpha type</fullName>
    </recommendedName>
</protein>
<feature type="domain" description="Proteasome alpha-type subunits" evidence="5">
    <location>
        <begin position="9"/>
        <end position="31"/>
    </location>
</feature>
<dbReference type="InterPro" id="IPR050115">
    <property type="entry name" value="Proteasome_alpha"/>
</dbReference>
<evidence type="ECO:0000256" key="1">
    <source>
        <dbReference type="ARBA" id="ARBA00002000"/>
    </source>
</evidence>
<reference evidence="7" key="1">
    <citation type="submission" date="2016-11" db="UniProtKB">
        <authorList>
            <consortium name="WormBaseParasite"/>
        </authorList>
    </citation>
    <scope>IDENTIFICATION</scope>
</reference>
<organism evidence="6 7">
    <name type="scientific">Meloidogyne hapla</name>
    <name type="common">Root-knot nematode worm</name>
    <dbReference type="NCBI Taxonomy" id="6305"/>
    <lineage>
        <taxon>Eukaryota</taxon>
        <taxon>Metazoa</taxon>
        <taxon>Ecdysozoa</taxon>
        <taxon>Nematoda</taxon>
        <taxon>Chromadorea</taxon>
        <taxon>Rhabditida</taxon>
        <taxon>Tylenchina</taxon>
        <taxon>Tylenchomorpha</taxon>
        <taxon>Tylenchoidea</taxon>
        <taxon>Meloidogynidae</taxon>
        <taxon>Meloidogyninae</taxon>
        <taxon>Meloidogyne</taxon>
    </lineage>
</organism>
<keyword evidence="2 3" id="KW-0647">Proteasome</keyword>
<dbReference type="Gene3D" id="3.60.20.10">
    <property type="entry name" value="Glutamine Phosphoribosylpyrophosphate, subunit 1, domain 1"/>
    <property type="match status" value="1"/>
</dbReference>
<evidence type="ECO:0000256" key="4">
    <source>
        <dbReference type="RuleBase" id="RU000551"/>
    </source>
</evidence>
<evidence type="ECO:0000313" key="6">
    <source>
        <dbReference type="Proteomes" id="UP000095281"/>
    </source>
</evidence>
<comment type="subcellular location">
    <subcellularLocation>
        <location evidence="4">Cytoplasm</location>
    </subcellularLocation>
    <subcellularLocation>
        <location evidence="4">Nucleus</location>
    </subcellularLocation>
</comment>
<dbReference type="InterPro" id="IPR029055">
    <property type="entry name" value="Ntn_hydrolases_N"/>
</dbReference>
<proteinExistence type="inferred from homology"/>
<keyword evidence="4" id="KW-0539">Nucleus</keyword>
<keyword evidence="6" id="KW-1185">Reference proteome</keyword>
<dbReference type="Proteomes" id="UP000095281">
    <property type="component" value="Unplaced"/>
</dbReference>
<dbReference type="InterPro" id="IPR023332">
    <property type="entry name" value="Proteasome_alpha-type"/>
</dbReference>
<dbReference type="SUPFAM" id="SSF56235">
    <property type="entry name" value="N-terminal nucleophile aminohydrolases (Ntn hydrolases)"/>
    <property type="match status" value="1"/>
</dbReference>
<evidence type="ECO:0000256" key="3">
    <source>
        <dbReference type="PROSITE-ProRule" id="PRU00808"/>
    </source>
</evidence>
<dbReference type="Pfam" id="PF00227">
    <property type="entry name" value="Proteasome"/>
    <property type="match status" value="1"/>
</dbReference>
<dbReference type="WBParaSite" id="MhA1_Contig1500.frz3.gene11">
    <property type="protein sequence ID" value="MhA1_Contig1500.frz3.gene11"/>
    <property type="gene ID" value="MhA1_Contig1500.frz3.gene11"/>
</dbReference>
<keyword evidence="4" id="KW-0963">Cytoplasm</keyword>
<dbReference type="PANTHER" id="PTHR11599">
    <property type="entry name" value="PROTEASOME SUBUNIT ALPHA/BETA"/>
    <property type="match status" value="1"/>
</dbReference>
<dbReference type="PROSITE" id="PS51475">
    <property type="entry name" value="PROTEASOME_ALPHA_2"/>
    <property type="match status" value="1"/>
</dbReference>
<dbReference type="InterPro" id="IPR001353">
    <property type="entry name" value="Proteasome_sua/b"/>
</dbReference>
<dbReference type="AlphaFoldDB" id="A0A1I8B808"/>
<evidence type="ECO:0000256" key="2">
    <source>
        <dbReference type="ARBA" id="ARBA00022942"/>
    </source>
</evidence>
<dbReference type="OMA" id="YGYDMPV"/>
<dbReference type="InterPro" id="IPR000426">
    <property type="entry name" value="Proteasome_asu_N"/>
</dbReference>
<evidence type="ECO:0000313" key="7">
    <source>
        <dbReference type="WBParaSite" id="MhA1_Contig1500.frz3.gene11"/>
    </source>
</evidence>
<comment type="function">
    <text evidence="1">The proteasome is a multicatalytic proteinase complex which is characterized by its ability to cleave peptides with Arg, Phe, Tyr, Leu, and Glu adjacent to the leaving group at neutral or slightly basic pH. The proteasome has an ATP-dependent proteolytic activity.</text>
</comment>
<accession>A0A1I8B808</accession>
<dbReference type="GO" id="GO:0005634">
    <property type="term" value="C:nucleus"/>
    <property type="evidence" value="ECO:0007669"/>
    <property type="project" value="UniProtKB-SubCell"/>
</dbReference>
<dbReference type="GO" id="GO:0019773">
    <property type="term" value="C:proteasome core complex, alpha-subunit complex"/>
    <property type="evidence" value="ECO:0007669"/>
    <property type="project" value="UniProtKB-UniRule"/>
</dbReference>
<sequence length="246" mass="27766">MTRGSSAGYDRHITIFSPEGRIYQVEYAFKAANSVNLTAVGVCVEDAAVIVVQRRIPDKLIVPNSVKNVYKISPTVSCTVLGIAPDCKFQVTRARAEAAQWKYHNGYDMPISILARKMADINQYYTQVAEMRSLGTMMMMLSYDDESGPQIFIIDPAGYYRSVRGFGIGTKQQQVNSFMEKKFKKKTSFTSDEAIDLALEALQQALGMDMKAEEVEVIYVDRNNQKVKQMTNEEIEEHLTAIEERD</sequence>